<keyword evidence="6" id="KW-0808">Transferase</keyword>
<keyword evidence="10" id="KW-1185">Reference proteome</keyword>
<dbReference type="PROSITE" id="PS51163">
    <property type="entry name" value="YRDC"/>
    <property type="match status" value="1"/>
</dbReference>
<protein>
    <recommendedName>
        <fullName evidence="4">Threonylcarbamoyl-AMP synthase</fullName>
        <ecNumber evidence="3">2.7.7.87</ecNumber>
    </recommendedName>
</protein>
<dbReference type="Gene3D" id="3.90.870.10">
    <property type="entry name" value="DHBP synthase"/>
    <property type="match status" value="1"/>
</dbReference>
<dbReference type="Pfam" id="PF01300">
    <property type="entry name" value="Sua5_yciO_yrdC"/>
    <property type="match status" value="1"/>
</dbReference>
<comment type="similarity">
    <text evidence="2">Belongs to the SUA5 family.</text>
</comment>
<evidence type="ECO:0000256" key="5">
    <source>
        <dbReference type="ARBA" id="ARBA00022490"/>
    </source>
</evidence>
<comment type="catalytic activity">
    <reaction evidence="7">
        <text>L-threonine + hydrogencarbonate + ATP = L-threonylcarbamoyladenylate + diphosphate + H2O</text>
        <dbReference type="Rhea" id="RHEA:36407"/>
        <dbReference type="ChEBI" id="CHEBI:15377"/>
        <dbReference type="ChEBI" id="CHEBI:17544"/>
        <dbReference type="ChEBI" id="CHEBI:30616"/>
        <dbReference type="ChEBI" id="CHEBI:33019"/>
        <dbReference type="ChEBI" id="CHEBI:57926"/>
        <dbReference type="ChEBI" id="CHEBI:73682"/>
        <dbReference type="EC" id="2.7.7.87"/>
    </reaction>
</comment>
<dbReference type="SUPFAM" id="SSF55821">
    <property type="entry name" value="YrdC/RibB"/>
    <property type="match status" value="1"/>
</dbReference>
<dbReference type="InterPro" id="IPR017945">
    <property type="entry name" value="DHBP_synth_RibB-like_a/b_dom"/>
</dbReference>
<comment type="caution">
    <text evidence="9">The sequence shown here is derived from an EMBL/GenBank/DDBJ whole genome shotgun (WGS) entry which is preliminary data.</text>
</comment>
<proteinExistence type="inferred from homology"/>
<feature type="domain" description="YrdC-like" evidence="8">
    <location>
        <begin position="19"/>
        <end position="218"/>
    </location>
</feature>
<evidence type="ECO:0000313" key="10">
    <source>
        <dbReference type="Proteomes" id="UP001642405"/>
    </source>
</evidence>
<dbReference type="EMBL" id="CAWUHB010000012">
    <property type="protein sequence ID" value="CAK7216533.1"/>
    <property type="molecule type" value="Genomic_DNA"/>
</dbReference>
<evidence type="ECO:0000256" key="3">
    <source>
        <dbReference type="ARBA" id="ARBA00012584"/>
    </source>
</evidence>
<evidence type="ECO:0000256" key="1">
    <source>
        <dbReference type="ARBA" id="ARBA00004496"/>
    </source>
</evidence>
<dbReference type="InterPro" id="IPR050156">
    <property type="entry name" value="TC-AMP_synthase_SUA5"/>
</dbReference>
<dbReference type="Proteomes" id="UP001642405">
    <property type="component" value="Unassembled WGS sequence"/>
</dbReference>
<evidence type="ECO:0000256" key="7">
    <source>
        <dbReference type="ARBA" id="ARBA00048366"/>
    </source>
</evidence>
<organism evidence="9 10">
    <name type="scientific">Sporothrix curviconia</name>
    <dbReference type="NCBI Taxonomy" id="1260050"/>
    <lineage>
        <taxon>Eukaryota</taxon>
        <taxon>Fungi</taxon>
        <taxon>Dikarya</taxon>
        <taxon>Ascomycota</taxon>
        <taxon>Pezizomycotina</taxon>
        <taxon>Sordariomycetes</taxon>
        <taxon>Sordariomycetidae</taxon>
        <taxon>Ophiostomatales</taxon>
        <taxon>Ophiostomataceae</taxon>
        <taxon>Sporothrix</taxon>
    </lineage>
</organism>
<dbReference type="PANTHER" id="PTHR17490:SF10">
    <property type="entry name" value="THREONYLCARBAMOYL-AMP SYNTHASE"/>
    <property type="match status" value="1"/>
</dbReference>
<dbReference type="EC" id="2.7.7.87" evidence="3"/>
<evidence type="ECO:0000256" key="6">
    <source>
        <dbReference type="ARBA" id="ARBA00022679"/>
    </source>
</evidence>
<comment type="subcellular location">
    <subcellularLocation>
        <location evidence="1">Cytoplasm</location>
    </subcellularLocation>
</comment>
<evidence type="ECO:0000313" key="9">
    <source>
        <dbReference type="EMBL" id="CAK7216533.1"/>
    </source>
</evidence>
<reference evidence="9 10" key="1">
    <citation type="submission" date="2024-01" db="EMBL/GenBank/DDBJ databases">
        <authorList>
            <person name="Allen C."/>
            <person name="Tagirdzhanova G."/>
        </authorList>
    </citation>
    <scope>NUCLEOTIDE SEQUENCE [LARGE SCALE GENOMIC DNA]</scope>
</reference>
<gene>
    <name evidence="9" type="ORF">SCUCBS95973_002834</name>
</gene>
<evidence type="ECO:0000256" key="2">
    <source>
        <dbReference type="ARBA" id="ARBA00007663"/>
    </source>
</evidence>
<evidence type="ECO:0000256" key="4">
    <source>
        <dbReference type="ARBA" id="ARBA00015492"/>
    </source>
</evidence>
<accession>A0ABP0BAI3</accession>
<evidence type="ECO:0000259" key="8">
    <source>
        <dbReference type="PROSITE" id="PS51163"/>
    </source>
</evidence>
<keyword evidence="5" id="KW-0963">Cytoplasm</keyword>
<dbReference type="PANTHER" id="PTHR17490">
    <property type="entry name" value="SUA5"/>
    <property type="match status" value="1"/>
</dbReference>
<dbReference type="InterPro" id="IPR006070">
    <property type="entry name" value="Sua5-like_dom"/>
</dbReference>
<name>A0ABP0BAI3_9PEZI</name>
<sequence length="277" mass="30066">MATLSAKIIPAAGSHPDVKVDARRVFDVLRSGGLALVPTEVGYTLMASSAEAVQRSFAAKQRRPGHTQGVMGTLSLHRTLHILPERTLRMIQVLHEDMDLSFGVVAPFRADHPALQHLSAATLANATKNGTLGIYLGGSALLRELGRINDEAGQVMLGSSANITGTGQSFRLEDVDVQIQDAADVIVDYGLQRYHVYGGRASTIIDFENLKVLRVGSSYELLRERLRKYWGVSLPPDPQFDYSEDETGEGMEKTADVAEVTEPVVEKVAEKVAVLSI</sequence>